<accession>A0AAV7NZ44</accession>
<gene>
    <name evidence="1" type="ORF">NDU88_008393</name>
    <name evidence="2" type="ORF">NDU88_008411</name>
</gene>
<dbReference type="EMBL" id="JANPWB010000012">
    <property type="protein sequence ID" value="KAJ1120237.1"/>
    <property type="molecule type" value="Genomic_DNA"/>
</dbReference>
<sequence>MCSCAHTKTDNSKLARGRAQCAVPRAATPTMASWTLRQLVAVTGPKKRVAGSLPGLCRLSHADSSARGCVALTRSPPRQRRHRRCKEQRAITGPKKRGLPVPSCPPAAWVSPPVQEEGRRLFPRVLWRGLQQPRCSPGVLGAGSRDAGEVHNVSAKAWLHAGRGAPESLEIKS</sequence>
<name>A0AAV7NZ44_PLEWA</name>
<protein>
    <submittedName>
        <fullName evidence="1">Uncharacterized protein</fullName>
    </submittedName>
</protein>
<dbReference type="AlphaFoldDB" id="A0AAV7NZ44"/>
<evidence type="ECO:0000313" key="2">
    <source>
        <dbReference type="EMBL" id="KAJ1120237.1"/>
    </source>
</evidence>
<dbReference type="Proteomes" id="UP001066276">
    <property type="component" value="Chromosome 8"/>
</dbReference>
<dbReference type="EMBL" id="JANPWB010000012">
    <property type="protein sequence ID" value="KAJ1120219.1"/>
    <property type="molecule type" value="Genomic_DNA"/>
</dbReference>
<reference evidence="1" key="1">
    <citation type="journal article" date="2022" name="bioRxiv">
        <title>Sequencing and chromosome-scale assembly of the giantPleurodeles waltlgenome.</title>
        <authorList>
            <person name="Brown T."/>
            <person name="Elewa A."/>
            <person name="Iarovenko S."/>
            <person name="Subramanian E."/>
            <person name="Araus A.J."/>
            <person name="Petzold A."/>
            <person name="Susuki M."/>
            <person name="Suzuki K.-i.T."/>
            <person name="Hayashi T."/>
            <person name="Toyoda A."/>
            <person name="Oliveira C."/>
            <person name="Osipova E."/>
            <person name="Leigh N.D."/>
            <person name="Simon A."/>
            <person name="Yun M.H."/>
        </authorList>
    </citation>
    <scope>NUCLEOTIDE SEQUENCE</scope>
    <source>
        <strain evidence="1">20211129_DDA</strain>
        <tissue evidence="1">Liver</tissue>
    </source>
</reference>
<proteinExistence type="predicted"/>
<organism evidence="1 3">
    <name type="scientific">Pleurodeles waltl</name>
    <name type="common">Iberian ribbed newt</name>
    <dbReference type="NCBI Taxonomy" id="8319"/>
    <lineage>
        <taxon>Eukaryota</taxon>
        <taxon>Metazoa</taxon>
        <taxon>Chordata</taxon>
        <taxon>Craniata</taxon>
        <taxon>Vertebrata</taxon>
        <taxon>Euteleostomi</taxon>
        <taxon>Amphibia</taxon>
        <taxon>Batrachia</taxon>
        <taxon>Caudata</taxon>
        <taxon>Salamandroidea</taxon>
        <taxon>Salamandridae</taxon>
        <taxon>Pleurodelinae</taxon>
        <taxon>Pleurodeles</taxon>
    </lineage>
</organism>
<evidence type="ECO:0000313" key="3">
    <source>
        <dbReference type="Proteomes" id="UP001066276"/>
    </source>
</evidence>
<comment type="caution">
    <text evidence="1">The sequence shown here is derived from an EMBL/GenBank/DDBJ whole genome shotgun (WGS) entry which is preliminary data.</text>
</comment>
<keyword evidence="3" id="KW-1185">Reference proteome</keyword>
<evidence type="ECO:0000313" key="1">
    <source>
        <dbReference type="EMBL" id="KAJ1120219.1"/>
    </source>
</evidence>